<feature type="domain" description="Sulfatase N-terminal" evidence="6">
    <location>
        <begin position="4"/>
        <end position="321"/>
    </location>
</feature>
<evidence type="ECO:0000256" key="2">
    <source>
        <dbReference type="ARBA" id="ARBA00022723"/>
    </source>
</evidence>
<evidence type="ECO:0000313" key="8">
    <source>
        <dbReference type="Proteomes" id="UP000525652"/>
    </source>
</evidence>
<dbReference type="Gene3D" id="3.30.1120.10">
    <property type="match status" value="1"/>
</dbReference>
<dbReference type="CDD" id="cd16034">
    <property type="entry name" value="sulfatase_like"/>
    <property type="match status" value="1"/>
</dbReference>
<dbReference type="PANTHER" id="PTHR42693:SF53">
    <property type="entry name" value="ENDO-4-O-SULFATASE"/>
    <property type="match status" value="1"/>
</dbReference>
<dbReference type="Proteomes" id="UP000525652">
    <property type="component" value="Unassembled WGS sequence"/>
</dbReference>
<evidence type="ECO:0000256" key="5">
    <source>
        <dbReference type="SAM" id="MobiDB-lite"/>
    </source>
</evidence>
<keyword evidence="3" id="KW-0378">Hydrolase</keyword>
<dbReference type="PANTHER" id="PTHR42693">
    <property type="entry name" value="ARYLSULFATASE FAMILY MEMBER"/>
    <property type="match status" value="1"/>
</dbReference>
<reference evidence="7 8" key="1">
    <citation type="submission" date="2020-07" db="EMBL/GenBank/DDBJ databases">
        <authorList>
            <person name="Feng X."/>
        </authorList>
    </citation>
    <scope>NUCLEOTIDE SEQUENCE [LARGE SCALE GENOMIC DNA]</scope>
    <source>
        <strain evidence="7 8">JCM14086</strain>
    </source>
</reference>
<sequence length="474" mass="54282">MKRPNIVYIFADEWRAQATGYNGDPNCETPVLDAFAAQSMNLTHAVSGYPVCCPYRASLLTGQYPLTHGVFINDVELDPNCHSIARAFKDGGYHTAYIGKWHVYGSPEGHYQRRNDPVPRDFQMGFDDWKGFECSHDHLNSGYYHNDDPTFHPWGDYDAFAQSRAAVDHLRERSQATDPFLLMLSWGPPHFPLDNAPEEYLKRYENREIVLRENVPEDRQERAIRELRGYYAHIAALDHALEIVLDGLRDLGLEEETMVIVTSDHGEMRQCQGLKTKQFPWDESIRVPFLLRYPPVTGRGGSELPILIDAPDIMPTLLHLCDLPVPESVEGRDWSPEIRGTRAVDPEDAALLSIAAGFTELRFNAMSVYRGVRSRRHTYVRNLHGPWLLYDNEADPYQKDNLIDRPDHADLQAKLENKLQQMLAARGDEFLPGEAYLERAGLTHYHETQSEPQQIWRDPWKSEGPVPVSGRQVY</sequence>
<evidence type="ECO:0000256" key="3">
    <source>
        <dbReference type="ARBA" id="ARBA00022801"/>
    </source>
</evidence>
<dbReference type="PROSITE" id="PS00149">
    <property type="entry name" value="SULFATASE_2"/>
    <property type="match status" value="1"/>
</dbReference>
<dbReference type="InterPro" id="IPR024607">
    <property type="entry name" value="Sulfatase_CS"/>
</dbReference>
<dbReference type="Pfam" id="PF00884">
    <property type="entry name" value="Sulfatase"/>
    <property type="match status" value="1"/>
</dbReference>
<evidence type="ECO:0000256" key="4">
    <source>
        <dbReference type="ARBA" id="ARBA00022837"/>
    </source>
</evidence>
<keyword evidence="4" id="KW-0106">Calcium</keyword>
<proteinExistence type="inferred from homology"/>
<dbReference type="GO" id="GO:0004065">
    <property type="term" value="F:arylsulfatase activity"/>
    <property type="evidence" value="ECO:0007669"/>
    <property type="project" value="TreeGrafter"/>
</dbReference>
<comment type="similarity">
    <text evidence="1">Belongs to the sulfatase family.</text>
</comment>
<evidence type="ECO:0000313" key="7">
    <source>
        <dbReference type="EMBL" id="MBC2603245.1"/>
    </source>
</evidence>
<accession>A0A7X1E539</accession>
<dbReference type="InterPro" id="IPR000917">
    <property type="entry name" value="Sulfatase_N"/>
</dbReference>
<dbReference type="InterPro" id="IPR017850">
    <property type="entry name" value="Alkaline_phosphatase_core_sf"/>
</dbReference>
<dbReference type="RefSeq" id="WP_185693877.1">
    <property type="nucleotide sequence ID" value="NZ_JACHVA010000124.1"/>
</dbReference>
<feature type="region of interest" description="Disordered" evidence="5">
    <location>
        <begin position="448"/>
        <end position="474"/>
    </location>
</feature>
<protein>
    <submittedName>
        <fullName evidence="7">Sulfatase</fullName>
    </submittedName>
</protein>
<dbReference type="AlphaFoldDB" id="A0A7X1E539"/>
<name>A0A7X1E539_9BACT</name>
<comment type="caution">
    <text evidence="7">The sequence shown here is derived from an EMBL/GenBank/DDBJ whole genome shotgun (WGS) entry which is preliminary data.</text>
</comment>
<evidence type="ECO:0000256" key="1">
    <source>
        <dbReference type="ARBA" id="ARBA00008779"/>
    </source>
</evidence>
<gene>
    <name evidence="7" type="ORF">H5P30_15795</name>
</gene>
<dbReference type="InterPro" id="IPR050738">
    <property type="entry name" value="Sulfatase"/>
</dbReference>
<keyword evidence="2" id="KW-0479">Metal-binding</keyword>
<dbReference type="Gene3D" id="3.40.720.10">
    <property type="entry name" value="Alkaline Phosphatase, subunit A"/>
    <property type="match status" value="1"/>
</dbReference>
<evidence type="ECO:0000259" key="6">
    <source>
        <dbReference type="Pfam" id="PF00884"/>
    </source>
</evidence>
<organism evidence="7 8">
    <name type="scientific">Puniceicoccus vermicola</name>
    <dbReference type="NCBI Taxonomy" id="388746"/>
    <lineage>
        <taxon>Bacteria</taxon>
        <taxon>Pseudomonadati</taxon>
        <taxon>Verrucomicrobiota</taxon>
        <taxon>Opitutia</taxon>
        <taxon>Puniceicoccales</taxon>
        <taxon>Puniceicoccaceae</taxon>
        <taxon>Puniceicoccus</taxon>
    </lineage>
</organism>
<dbReference type="GO" id="GO:0046872">
    <property type="term" value="F:metal ion binding"/>
    <property type="evidence" value="ECO:0007669"/>
    <property type="project" value="UniProtKB-KW"/>
</dbReference>
<dbReference type="SUPFAM" id="SSF53649">
    <property type="entry name" value="Alkaline phosphatase-like"/>
    <property type="match status" value="1"/>
</dbReference>
<keyword evidence="8" id="KW-1185">Reference proteome</keyword>
<dbReference type="EMBL" id="JACHVA010000124">
    <property type="protein sequence ID" value="MBC2603245.1"/>
    <property type="molecule type" value="Genomic_DNA"/>
</dbReference>